<feature type="transmembrane region" description="Helical" evidence="22">
    <location>
        <begin position="230"/>
        <end position="254"/>
    </location>
</feature>
<comment type="catalytic activity">
    <reaction evidence="13">
        <text>a [peptide]-C-terminal (2S)-2-hydroxyglycine = a [peptide]-C-terminal amide + glyoxylate</text>
        <dbReference type="Rhea" id="RHEA:20924"/>
        <dbReference type="Rhea" id="RHEA-COMP:13485"/>
        <dbReference type="Rhea" id="RHEA-COMP:15321"/>
        <dbReference type="ChEBI" id="CHEBI:36655"/>
        <dbReference type="ChEBI" id="CHEBI:137001"/>
        <dbReference type="ChEBI" id="CHEBI:142768"/>
        <dbReference type="EC" id="4.3.2.5"/>
    </reaction>
    <physiologicalReaction direction="left-to-right" evidence="13">
        <dbReference type="Rhea" id="RHEA:20925"/>
    </physiologicalReaction>
</comment>
<feature type="repeat" description="NHL" evidence="19">
    <location>
        <begin position="766"/>
        <end position="807"/>
    </location>
</feature>
<keyword evidence="3 22" id="KW-0812">Transmembrane</keyword>
<gene>
    <name evidence="23" type="ORF">GEV33_002634</name>
</gene>
<evidence type="ECO:0000313" key="24">
    <source>
        <dbReference type="Proteomes" id="UP000719412"/>
    </source>
</evidence>
<keyword evidence="8 22" id="KW-1133">Transmembrane helix</keyword>
<comment type="cofactor">
    <cofactor evidence="17">
        <name>Zn(2+)</name>
        <dbReference type="ChEBI" id="CHEBI:29105"/>
    </cofactor>
    <text evidence="17">Binds one Zn(2+) ion per subunit.</text>
</comment>
<evidence type="ECO:0000256" key="22">
    <source>
        <dbReference type="SAM" id="Phobius"/>
    </source>
</evidence>
<dbReference type="InterPro" id="IPR000720">
    <property type="entry name" value="PHM/PAL"/>
</dbReference>
<accession>A0A8J6HT29</accession>
<dbReference type="PRINTS" id="PR00790">
    <property type="entry name" value="PAMONOXGNASE"/>
</dbReference>
<feature type="transmembrane region" description="Helical" evidence="22">
    <location>
        <begin position="632"/>
        <end position="653"/>
    </location>
</feature>
<reference evidence="23" key="1">
    <citation type="journal article" date="2020" name="J Insects Food Feed">
        <title>The yellow mealworm (Tenebrio molitor) genome: a resource for the emerging insects as food and feed industry.</title>
        <authorList>
            <person name="Eriksson T."/>
            <person name="Andere A."/>
            <person name="Kelstrup H."/>
            <person name="Emery V."/>
            <person name="Picard C."/>
        </authorList>
    </citation>
    <scope>NUCLEOTIDE SEQUENCE</scope>
    <source>
        <strain evidence="23">Stoneville</strain>
        <tissue evidence="23">Whole head</tissue>
    </source>
</reference>
<dbReference type="GO" id="GO:0006518">
    <property type="term" value="P:peptide metabolic process"/>
    <property type="evidence" value="ECO:0007669"/>
    <property type="project" value="InterPro"/>
</dbReference>
<evidence type="ECO:0000256" key="10">
    <source>
        <dbReference type="ARBA" id="ARBA00023157"/>
    </source>
</evidence>
<evidence type="ECO:0000256" key="12">
    <source>
        <dbReference type="ARBA" id="ARBA00023239"/>
    </source>
</evidence>
<evidence type="ECO:0000256" key="11">
    <source>
        <dbReference type="ARBA" id="ARBA00023180"/>
    </source>
</evidence>
<feature type="transmembrane region" description="Helical" evidence="22">
    <location>
        <begin position="97"/>
        <end position="114"/>
    </location>
</feature>
<evidence type="ECO:0000256" key="1">
    <source>
        <dbReference type="ARBA" id="ARBA00004141"/>
    </source>
</evidence>
<dbReference type="InterPro" id="IPR003689">
    <property type="entry name" value="ZIP"/>
</dbReference>
<dbReference type="InterPro" id="IPR001258">
    <property type="entry name" value="NHL_repeat"/>
</dbReference>
<keyword evidence="9 22" id="KW-0472">Membrane</keyword>
<dbReference type="Proteomes" id="UP000719412">
    <property type="component" value="Unassembled WGS sequence"/>
</dbReference>
<dbReference type="FunFam" id="2.120.10.30:FF:000054">
    <property type="entry name" value="Peptidyl-alpha-hydroxyglycine alpha-amidating lyase 1"/>
    <property type="match status" value="1"/>
</dbReference>
<evidence type="ECO:0000256" key="18">
    <source>
        <dbReference type="PIRSR" id="PIRSR600720-3"/>
    </source>
</evidence>
<feature type="binding site" evidence="17">
    <location>
        <position position="879"/>
    </location>
    <ligand>
        <name>Zn(2+)</name>
        <dbReference type="ChEBI" id="CHEBI:29105"/>
        <note>catalytic</note>
    </ligand>
</feature>
<dbReference type="EC" id="4.3.2.5" evidence="2"/>
<evidence type="ECO:0000256" key="20">
    <source>
        <dbReference type="SAM" id="Coils"/>
    </source>
</evidence>
<keyword evidence="10 18" id="KW-1015">Disulfide bond</keyword>
<comment type="caution">
    <text evidence="23">The sequence shown here is derived from an EMBL/GenBank/DDBJ whole genome shotgun (WGS) entry which is preliminary data.</text>
</comment>
<evidence type="ECO:0000256" key="9">
    <source>
        <dbReference type="ARBA" id="ARBA00023136"/>
    </source>
</evidence>
<evidence type="ECO:0000256" key="2">
    <source>
        <dbReference type="ARBA" id="ARBA00012343"/>
    </source>
</evidence>
<evidence type="ECO:0000256" key="15">
    <source>
        <dbReference type="ARBA" id="ARBA00061296"/>
    </source>
</evidence>
<evidence type="ECO:0000256" key="4">
    <source>
        <dbReference type="ARBA" id="ARBA00022723"/>
    </source>
</evidence>
<keyword evidence="7 17" id="KW-0862">Zinc</keyword>
<dbReference type="PROSITE" id="PS51125">
    <property type="entry name" value="NHL"/>
    <property type="match status" value="2"/>
</dbReference>
<feature type="coiled-coil region" evidence="20">
    <location>
        <begin position="199"/>
        <end position="226"/>
    </location>
</feature>
<evidence type="ECO:0000313" key="23">
    <source>
        <dbReference type="EMBL" id="KAH0820159.1"/>
    </source>
</evidence>
<dbReference type="CDD" id="cd14958">
    <property type="entry name" value="NHL_PAL_like"/>
    <property type="match status" value="1"/>
</dbReference>
<keyword evidence="20" id="KW-0175">Coiled coil</keyword>
<feature type="compositionally biased region" description="Basic and acidic residues" evidence="21">
    <location>
        <begin position="1272"/>
        <end position="1281"/>
    </location>
</feature>
<keyword evidence="5" id="KW-0732">Signal</keyword>
<dbReference type="PANTHER" id="PTHR10680">
    <property type="entry name" value="PEPTIDYL-GLYCINE ALPHA-AMIDATING MONOOXYGENASE"/>
    <property type="match status" value="1"/>
</dbReference>
<feature type="binding site" evidence="16">
    <location>
        <position position="895"/>
    </location>
    <ligand>
        <name>a protein</name>
        <dbReference type="ChEBI" id="CHEBI:16541"/>
    </ligand>
    <ligandPart>
        <name>C-terminal Xaa-(2S)-2-hydroxyglycine residue</name>
        <dbReference type="ChEBI" id="CHEBI:142768"/>
    </ligandPart>
</feature>
<dbReference type="GO" id="GO:0004598">
    <property type="term" value="F:peptidylamidoglycolate lyase activity"/>
    <property type="evidence" value="ECO:0007669"/>
    <property type="project" value="UniProtKB-EC"/>
</dbReference>
<organism evidence="23 24">
    <name type="scientific">Tenebrio molitor</name>
    <name type="common">Yellow mealworm beetle</name>
    <dbReference type="NCBI Taxonomy" id="7067"/>
    <lineage>
        <taxon>Eukaryota</taxon>
        <taxon>Metazoa</taxon>
        <taxon>Ecdysozoa</taxon>
        <taxon>Arthropoda</taxon>
        <taxon>Hexapoda</taxon>
        <taxon>Insecta</taxon>
        <taxon>Pterygota</taxon>
        <taxon>Neoptera</taxon>
        <taxon>Endopterygota</taxon>
        <taxon>Coleoptera</taxon>
        <taxon>Polyphaga</taxon>
        <taxon>Cucujiformia</taxon>
        <taxon>Tenebrionidae</taxon>
        <taxon>Tenebrio</taxon>
    </lineage>
</organism>
<feature type="region of interest" description="Disordered" evidence="21">
    <location>
        <begin position="1204"/>
        <end position="1317"/>
    </location>
</feature>
<feature type="binding site" evidence="17">
    <location>
        <position position="783"/>
    </location>
    <ligand>
        <name>Ca(2+)</name>
        <dbReference type="ChEBI" id="CHEBI:29108"/>
        <note>structural</note>
    </ligand>
</feature>
<dbReference type="EMBL" id="JABDTM020012728">
    <property type="protein sequence ID" value="KAH0820159.1"/>
    <property type="molecule type" value="Genomic_DNA"/>
</dbReference>
<feature type="compositionally biased region" description="Basic residues" evidence="21">
    <location>
        <begin position="1282"/>
        <end position="1294"/>
    </location>
</feature>
<dbReference type="GO" id="GO:0016020">
    <property type="term" value="C:membrane"/>
    <property type="evidence" value="ECO:0007669"/>
    <property type="project" value="UniProtKB-SubCell"/>
</dbReference>
<evidence type="ECO:0000256" key="8">
    <source>
        <dbReference type="ARBA" id="ARBA00022989"/>
    </source>
</evidence>
<feature type="binding site" evidence="16">
    <location>
        <position position="848"/>
    </location>
    <ligand>
        <name>a protein</name>
        <dbReference type="ChEBI" id="CHEBI:16541"/>
    </ligand>
    <ligandPart>
        <name>C-terminal Xaa-(2S)-2-hydroxyglycine residue</name>
        <dbReference type="ChEBI" id="CHEBI:142768"/>
    </ligandPart>
</feature>
<evidence type="ECO:0000256" key="14">
    <source>
        <dbReference type="ARBA" id="ARBA00057118"/>
    </source>
</evidence>
<dbReference type="GO" id="GO:0046873">
    <property type="term" value="F:metal ion transmembrane transporter activity"/>
    <property type="evidence" value="ECO:0007669"/>
    <property type="project" value="InterPro"/>
</dbReference>
<evidence type="ECO:0000256" key="3">
    <source>
        <dbReference type="ARBA" id="ARBA00022692"/>
    </source>
</evidence>
<proteinExistence type="inferred from homology"/>
<feature type="binding site" evidence="16">
    <location>
        <position position="729"/>
    </location>
    <ligand>
        <name>a protein</name>
        <dbReference type="ChEBI" id="CHEBI:16541"/>
    </ligand>
    <ligandPart>
        <name>C-terminal Xaa-(2S)-2-hydroxyglycine residue</name>
        <dbReference type="ChEBI" id="CHEBI:142768"/>
    </ligandPart>
</feature>
<evidence type="ECO:0000256" key="5">
    <source>
        <dbReference type="ARBA" id="ARBA00022729"/>
    </source>
</evidence>
<evidence type="ECO:0000256" key="19">
    <source>
        <dbReference type="PROSITE-ProRule" id="PRU00504"/>
    </source>
</evidence>
<evidence type="ECO:0000256" key="21">
    <source>
        <dbReference type="SAM" id="MobiDB-lite"/>
    </source>
</evidence>
<feature type="repeat" description="NHL" evidence="19">
    <location>
        <begin position="820"/>
        <end position="859"/>
    </location>
</feature>
<dbReference type="InterPro" id="IPR011042">
    <property type="entry name" value="6-blade_b-propeller_TolB-like"/>
</dbReference>
<dbReference type="Gene3D" id="2.120.10.30">
    <property type="entry name" value="TolB, C-terminal domain"/>
    <property type="match status" value="1"/>
</dbReference>
<keyword evidence="24" id="KW-1185">Reference proteome</keyword>
<feature type="binding site" evidence="17">
    <location>
        <position position="781"/>
    </location>
    <ligand>
        <name>Zn(2+)</name>
        <dbReference type="ChEBI" id="CHEBI:29105"/>
        <note>catalytic</note>
    </ligand>
</feature>
<keyword evidence="12" id="KW-0456">Lyase</keyword>
<evidence type="ECO:0000256" key="6">
    <source>
        <dbReference type="ARBA" id="ARBA00022737"/>
    </source>
</evidence>
<comment type="subcellular location">
    <subcellularLocation>
        <location evidence="1">Membrane</location>
        <topology evidence="1">Multi-pass membrane protein</topology>
    </subcellularLocation>
</comment>
<sequence length="1443" mass="160028">MDLTSTKVLVAVLFGILRFFFGILPVKLYKLLLHWEGEDDSHHFINKRRHQQVTCTLALCQSFGGGVLFATCFLHMMPEVYKSVEQLKDYGNLTTDYPLSQMTISLGFFFVYFVEEFSHWFVTKVPDDFCDKKTNVVTPSAETKVVPRSAFIIEDNIEKELPRSAFIVQDEMYKEKDDCVSQSDAYSVTTEVMKENEKNQEKSLDLDEELERVDEIEEAAEKEAKSKQQIVRYILVVLALSLHAFFEGLAIGLQQSVANIWYLFVAVSIHSATILFYISLELILAKTQMTRIIIHVSVLSLTSPVGVLLGLLIIQHANMNTQAKSTAVVLLEGLSAGTILYITFFEVLNREKERRAYTFRRRPGRQMAPSGSWSRSITHNKSKMQKTPSMVSSHRLETAFDTCQIPEALPVAPGAVPAGRRRVGAPPQQEEHLGQIRQRIFNREDLLVERGVQGGVPEPVPVQVPGVVVLQGPRTVLQRVLLDDSDGVHLDAAGDQGRIAVEKSAGQAQARRPIQNAQAASSGLTMLTNSRLQASPMGTSRAMATPTVAILGLVLLTGALAGPFQNRQQNAQFYDEVRQLLSLNPAYQVRRFAPRTRTRKPESALAFATSLPTYATQNSQLSCEMNIKRHNLVTGVAVGIVFLVVVVICSLEVSEAAILSDRRTLAGLVYTALTHVVMPNSVNDESVEEVSDKPDVPRAVKNWPKEPLNLGQVSGVSVNSALQPVLFHRADRVFDQYSFNSTNHFQQLHLGPIPEHTVLTLDPQNGRVLGRWGDNLFYMPHGLTIDRHDNLWVTDVALHQAFKFKPGELTPVLTFGQRFVPGSSKNHLCMPTSIAVASEGEVFIADGYCNSRILKFNAAGVLLRVIPNPPEFLSLQVPHALALIESMDRLCVADRENMRVTCPRAELYRTQEKLEPALTIQQPDMGRVFGVAAKGKLVYAVNGPTSQLLSIQGLTIDPQTESVIDHWAPEEGFHQPHAIAVCPNGSALYVAEIGPNRIWKFELVPPKKNTESALIGKMAAALDLITGGSAIYDPFRDNYGSFVETLRTTTVVFYGLLLAVNWPLVKWPKNVPQRGVTCLNYIFFISKNETEIWDGRLQIGRYAEEVFRQGQGRAQEGTLQEGDLEGEEKVPQSNTGRLALKTKLSLLAEIFPILRRRYFSDFYESGAVDRSEEMLRTAGPRSGDGLIYGLVSAISPEKILGPGLIDRLPQTTDVSPEPQHFADKLSPLSPPQHVNLAEPSRKPPGADPEPTQSRPGIYPEPIRSSKQSFRKTSKDAAEKKLINKRQKGRQRPKKLMGIETQNQKPKKSHRSWGNCDHKTGGGGHVAIESRRLRLVNVDFDIRAWLAINAAAMGRRGTTATGLCRCGDSGDGEIYAVKDNVYNTPLPATESAEEMVGDADGFIVAERFTPDVIGRGCAMVPFGAIYRVGEAQGRKKREGLKSRR</sequence>
<dbReference type="SUPFAM" id="SSF101898">
    <property type="entry name" value="NHL repeat"/>
    <property type="match status" value="1"/>
</dbReference>
<protein>
    <recommendedName>
        <fullName evidence="2">peptidylamidoglycolate lyase</fullName>
        <ecNumber evidence="2">4.3.2.5</ecNumber>
    </recommendedName>
</protein>
<feature type="transmembrane region" description="Helical" evidence="22">
    <location>
        <begin position="260"/>
        <end position="280"/>
    </location>
</feature>
<dbReference type="Pfam" id="PF01436">
    <property type="entry name" value="NHL"/>
    <property type="match status" value="1"/>
</dbReference>
<feature type="binding site" evidence="17">
    <location>
        <position position="977"/>
    </location>
    <ligand>
        <name>Zn(2+)</name>
        <dbReference type="ChEBI" id="CHEBI:29105"/>
        <note>catalytic</note>
    </ligand>
</feature>
<feature type="binding site" evidence="17">
    <location>
        <position position="716"/>
    </location>
    <ligand>
        <name>Ca(2+)</name>
        <dbReference type="ChEBI" id="CHEBI:29108"/>
        <note>structural</note>
    </ligand>
</feature>
<reference evidence="23" key="2">
    <citation type="submission" date="2021-08" db="EMBL/GenBank/DDBJ databases">
        <authorList>
            <person name="Eriksson T."/>
        </authorList>
    </citation>
    <scope>NUCLEOTIDE SEQUENCE</scope>
    <source>
        <strain evidence="23">Stoneville</strain>
        <tissue evidence="23">Whole head</tissue>
    </source>
</reference>
<keyword evidence="6" id="KW-0677">Repeat</keyword>
<evidence type="ECO:0000256" key="13">
    <source>
        <dbReference type="ARBA" id="ARBA00050393"/>
    </source>
</evidence>
<feature type="transmembrane region" description="Helical" evidence="22">
    <location>
        <begin position="292"/>
        <end position="314"/>
    </location>
</feature>
<keyword evidence="11" id="KW-0325">Glycoprotein</keyword>
<comment type="similarity">
    <text evidence="15">Belongs to the peptidyl-alpha-hydroxyglycine alpha-amidating lyase family.</text>
</comment>
<feature type="region of interest" description="Disordered" evidence="21">
    <location>
        <begin position="362"/>
        <end position="389"/>
    </location>
</feature>
<keyword evidence="17" id="KW-0106">Calcium</keyword>
<keyword evidence="4 17" id="KW-0479">Metal-binding</keyword>
<feature type="transmembrane region" description="Helical" evidence="22">
    <location>
        <begin position="326"/>
        <end position="348"/>
    </location>
</feature>
<feature type="transmembrane region" description="Helical" evidence="22">
    <location>
        <begin position="53"/>
        <end position="77"/>
    </location>
</feature>
<evidence type="ECO:0000256" key="7">
    <source>
        <dbReference type="ARBA" id="ARBA00022833"/>
    </source>
</evidence>
<comment type="function">
    <text evidence="14">Peptidyl-alpha-hydroxylglycine alpha-amidating lyase that catalyzes an essential reaction in C-terminal alpha-amidation of peptides. Mediates the dismutation of the unstable peptidyl(2-hydroxyglycine) intermediate to glyoxylate and the corresponding desglycine peptide amide. C-terminal amidation of peptides such as neuropeptides is essential for full biological activity.</text>
</comment>
<feature type="disulfide bond" evidence="18">
    <location>
        <begin position="891"/>
        <end position="902"/>
    </location>
</feature>
<dbReference type="GO" id="GO:0046872">
    <property type="term" value="F:metal ion binding"/>
    <property type="evidence" value="ECO:0007669"/>
    <property type="project" value="UniProtKB-KW"/>
</dbReference>
<feature type="transmembrane region" description="Helical" evidence="22">
    <location>
        <begin position="12"/>
        <end position="32"/>
    </location>
</feature>
<dbReference type="Pfam" id="PF02535">
    <property type="entry name" value="Zip"/>
    <property type="match status" value="1"/>
</dbReference>
<name>A0A8J6HT29_TENMO</name>
<dbReference type="GO" id="GO:0005576">
    <property type="term" value="C:extracellular region"/>
    <property type="evidence" value="ECO:0007669"/>
    <property type="project" value="TreeGrafter"/>
</dbReference>
<feature type="disulfide bond" evidence="18">
    <location>
        <begin position="829"/>
        <end position="849"/>
    </location>
</feature>
<dbReference type="PANTHER" id="PTHR10680:SF37">
    <property type="entry name" value="PEPTIDYL-ALPHA-HYDROXYGLYCINE ALPHA-AMIDATING LYASE 2"/>
    <property type="match status" value="1"/>
</dbReference>
<evidence type="ECO:0000256" key="17">
    <source>
        <dbReference type="PIRSR" id="PIRSR600720-2"/>
    </source>
</evidence>
<evidence type="ECO:0000256" key="16">
    <source>
        <dbReference type="PIRSR" id="PIRSR600720-1"/>
    </source>
</evidence>